<dbReference type="PANTHER" id="PTHR21174:SF0">
    <property type="entry name" value="HD PHOSPHOHYDROLASE FAMILY PROTEIN-RELATED"/>
    <property type="match status" value="1"/>
</dbReference>
<sequence length="345" mass="37398">MVTMTVYIDPPRWPAHGTVFSHLVSDESLDELHEFASRLGVSVRAFDQDHYDIPAHRLADALALGAVAVEGKDLARILIRSGLRVPARRRPAKLAPALTRRWERHVPGHPGLGSHLLERWLEPHRAYHGPAHLLKVLEAVDLLTDGRPSQELVLAAWFHDAVHRGRAGEDEKDSAALARQLLGPDGCAPESPPPAGRGGAGRSPVQEGSGEGHAAPGSGVRAAPREGRGPGAAESLPAGLADRVAELVMVTVAHRPDPTDRDACLLVDADLAVLGGTAEEYERYRADVRREYADVPESQFRAARAEVLQNLLSSPRLFHHATAVALWETQARRNVAREIQLLTGQ</sequence>
<dbReference type="EMBL" id="SPNK01000003">
    <property type="protein sequence ID" value="TFI02336.1"/>
    <property type="molecule type" value="Genomic_DNA"/>
</dbReference>
<feature type="domain" description="DUF4031" evidence="2">
    <location>
        <begin position="6"/>
        <end position="80"/>
    </location>
</feature>
<dbReference type="InterPro" id="IPR025109">
    <property type="entry name" value="DUF4031"/>
</dbReference>
<keyword evidence="4" id="KW-1185">Reference proteome</keyword>
<evidence type="ECO:0000313" key="3">
    <source>
        <dbReference type="EMBL" id="TFI02336.1"/>
    </source>
</evidence>
<feature type="region of interest" description="Disordered" evidence="1">
    <location>
        <begin position="182"/>
        <end position="235"/>
    </location>
</feature>
<accession>A0AAX2SDR8</accession>
<dbReference type="PANTHER" id="PTHR21174">
    <property type="match status" value="1"/>
</dbReference>
<evidence type="ECO:0000259" key="2">
    <source>
        <dbReference type="Pfam" id="PF13223"/>
    </source>
</evidence>
<gene>
    <name evidence="3" type="ORF">E4P33_04680</name>
</gene>
<dbReference type="AlphaFoldDB" id="A0AAX2SDR8"/>
<evidence type="ECO:0000256" key="1">
    <source>
        <dbReference type="SAM" id="MobiDB-lite"/>
    </source>
</evidence>
<reference evidence="3 4" key="1">
    <citation type="submission" date="2019-03" db="EMBL/GenBank/DDBJ databases">
        <title>Genome Sequencing and Assembly of Various Microbes Isolated from Alder Root Nodule.</title>
        <authorList>
            <person name="Swanson E."/>
            <person name="Sevigny J.L."/>
            <person name="Pesce C."/>
            <person name="Davis I."/>
            <person name="Kleiner V."/>
            <person name="Tisa L."/>
        </authorList>
    </citation>
    <scope>NUCLEOTIDE SEQUENCE [LARGE SCALE GENOMIC DNA]</scope>
    <source>
        <strain evidence="3 4">4R-31</strain>
    </source>
</reference>
<dbReference type="Proteomes" id="UP000298017">
    <property type="component" value="Unassembled WGS sequence"/>
</dbReference>
<proteinExistence type="predicted"/>
<dbReference type="InterPro" id="IPR009218">
    <property type="entry name" value="HD_phosphohydro"/>
</dbReference>
<organism evidence="3 4">
    <name type="scientific">Kocuria rhizophila</name>
    <dbReference type="NCBI Taxonomy" id="72000"/>
    <lineage>
        <taxon>Bacteria</taxon>
        <taxon>Bacillati</taxon>
        <taxon>Actinomycetota</taxon>
        <taxon>Actinomycetes</taxon>
        <taxon>Micrococcales</taxon>
        <taxon>Micrococcaceae</taxon>
        <taxon>Kocuria</taxon>
    </lineage>
</organism>
<comment type="caution">
    <text evidence="3">The sequence shown here is derived from an EMBL/GenBank/DDBJ whole genome shotgun (WGS) entry which is preliminary data.</text>
</comment>
<evidence type="ECO:0000313" key="4">
    <source>
        <dbReference type="Proteomes" id="UP000298017"/>
    </source>
</evidence>
<protein>
    <submittedName>
        <fullName evidence="3">DUF4031 domain-containing protein</fullName>
    </submittedName>
</protein>
<dbReference type="SUPFAM" id="SSF109604">
    <property type="entry name" value="HD-domain/PDEase-like"/>
    <property type="match status" value="2"/>
</dbReference>
<name>A0AAX2SDR8_KOCRH</name>
<dbReference type="Pfam" id="PF13223">
    <property type="entry name" value="DUF4031"/>
    <property type="match status" value="1"/>
</dbReference>